<dbReference type="GO" id="GO:0004519">
    <property type="term" value="F:endonuclease activity"/>
    <property type="evidence" value="ECO:0007669"/>
    <property type="project" value="InterPro"/>
</dbReference>
<organism evidence="1 2">
    <name type="scientific">Desulfovibrio subterraneus</name>
    <dbReference type="NCBI Taxonomy" id="2718620"/>
    <lineage>
        <taxon>Bacteria</taxon>
        <taxon>Pseudomonadati</taxon>
        <taxon>Thermodesulfobacteriota</taxon>
        <taxon>Desulfovibrionia</taxon>
        <taxon>Desulfovibrionales</taxon>
        <taxon>Desulfovibrionaceae</taxon>
        <taxon>Desulfovibrio</taxon>
    </lineage>
</organism>
<sequence length="229" mass="25575">MSLMRRHQQAVQNGMVVEQQPRKATGVIAVVPTGFMAERQLLTQLTSALREDFARLSALQSVERKQDLKRDELIPKYAPYVERLKREGQQHELLGWYLVWLFDAGEIEHGMAHALWCIDNGVTLPEKFRRDVPTYVADAVADWAKPLVAAGQSVSPYLSDLVHVADGLCRQWDIPDAVSANLLKLHGDACAASERWELAVEAYEAAFELGASVKTVLDKARKQLAKAAQ</sequence>
<dbReference type="Proteomes" id="UP000503840">
    <property type="component" value="Unassembled WGS sequence"/>
</dbReference>
<dbReference type="GO" id="GO:0003677">
    <property type="term" value="F:DNA binding"/>
    <property type="evidence" value="ECO:0007669"/>
    <property type="project" value="InterPro"/>
</dbReference>
<dbReference type="Pfam" id="PF05944">
    <property type="entry name" value="Phage_term_smal"/>
    <property type="match status" value="1"/>
</dbReference>
<proteinExistence type="predicted"/>
<keyword evidence="2" id="KW-1185">Reference proteome</keyword>
<gene>
    <name evidence="1" type="ORF">DSM101010T_25790</name>
</gene>
<dbReference type="RefSeq" id="WP_174405827.1">
    <property type="nucleotide sequence ID" value="NZ_BLVO01000013.1"/>
</dbReference>
<comment type="caution">
    <text evidence="1">The sequence shown here is derived from an EMBL/GenBank/DDBJ whole genome shotgun (WGS) entry which is preliminary data.</text>
</comment>
<evidence type="ECO:0000313" key="1">
    <source>
        <dbReference type="EMBL" id="GFM34214.1"/>
    </source>
</evidence>
<reference evidence="1 2" key="1">
    <citation type="submission" date="2020-05" db="EMBL/GenBank/DDBJ databases">
        <title>Draft genome sequence of Desulfovibrio sp. strain HN2T.</title>
        <authorList>
            <person name="Ueno A."/>
            <person name="Tamazawa S."/>
            <person name="Tamamura S."/>
            <person name="Murakami T."/>
            <person name="Kiyama T."/>
            <person name="Inomata H."/>
            <person name="Amano Y."/>
            <person name="Miyakawa K."/>
            <person name="Tamaki H."/>
            <person name="Naganuma T."/>
            <person name="Kaneko K."/>
        </authorList>
    </citation>
    <scope>NUCLEOTIDE SEQUENCE [LARGE SCALE GENOMIC DNA]</scope>
    <source>
        <strain evidence="1 2">HN2</strain>
    </source>
</reference>
<evidence type="ECO:0000313" key="2">
    <source>
        <dbReference type="Proteomes" id="UP000503840"/>
    </source>
</evidence>
<evidence type="ECO:0008006" key="3">
    <source>
        <dbReference type="Google" id="ProtNLM"/>
    </source>
</evidence>
<dbReference type="AlphaFoldDB" id="A0A7J0BMF7"/>
<name>A0A7J0BMF7_9BACT</name>
<accession>A0A7J0BMF7</accession>
<protein>
    <recommendedName>
        <fullName evidence="3">Terminase</fullName>
    </recommendedName>
</protein>
<dbReference type="EMBL" id="BLVO01000013">
    <property type="protein sequence ID" value="GFM34214.1"/>
    <property type="molecule type" value="Genomic_DNA"/>
</dbReference>
<dbReference type="InterPro" id="IPR010270">
    <property type="entry name" value="Phage_P2_GpM"/>
</dbReference>